<dbReference type="PANTHER" id="PTHR11963:SF23">
    <property type="entry name" value="CYTOSOL AMINOPEPTIDASE"/>
    <property type="match status" value="1"/>
</dbReference>
<keyword evidence="5 8" id="KW-0645">Protease</keyword>
<dbReference type="NCBIfam" id="NF002075">
    <property type="entry name" value="PRK00913.2-2"/>
    <property type="match status" value="1"/>
</dbReference>
<keyword evidence="7 8" id="KW-0464">Manganese</keyword>
<dbReference type="GO" id="GO:0030145">
    <property type="term" value="F:manganese ion binding"/>
    <property type="evidence" value="ECO:0007669"/>
    <property type="project" value="UniProtKB-UniRule"/>
</dbReference>
<dbReference type="Gene3D" id="3.40.220.10">
    <property type="entry name" value="Leucine Aminopeptidase, subunit E, domain 1"/>
    <property type="match status" value="1"/>
</dbReference>
<dbReference type="EC" id="3.4.11.10" evidence="8"/>
<dbReference type="PROSITE" id="PS00631">
    <property type="entry name" value="CYTOSOL_AP"/>
    <property type="match status" value="1"/>
</dbReference>
<dbReference type="EC" id="3.4.11.1" evidence="8"/>
<dbReference type="CDD" id="cd00433">
    <property type="entry name" value="Peptidase_M17"/>
    <property type="match status" value="1"/>
</dbReference>
<keyword evidence="4 8" id="KW-0031">Aminopeptidase</keyword>
<dbReference type="InterPro" id="IPR023042">
    <property type="entry name" value="Peptidase_M17_leu_NH2_pept"/>
</dbReference>
<name>A0A547Q9D7_9RHOB</name>
<comment type="function">
    <text evidence="8">Presumably involved in the processing and regular turnover of intracellular proteins. Catalyzes the removal of unsubstituted N-terminal amino acids from various peptides.</text>
</comment>
<dbReference type="EMBL" id="VFSV01000003">
    <property type="protein sequence ID" value="TRD22996.1"/>
    <property type="molecule type" value="Genomic_DNA"/>
</dbReference>
<comment type="catalytic activity">
    <reaction evidence="2 8">
        <text>Release of an N-terminal amino acid, preferentially leucine, but not glutamic or aspartic acids.</text>
        <dbReference type="EC" id="3.4.11.10"/>
    </reaction>
</comment>
<dbReference type="InterPro" id="IPR000819">
    <property type="entry name" value="Peptidase_M17_C"/>
</dbReference>
<dbReference type="RefSeq" id="WP_142833186.1">
    <property type="nucleotide sequence ID" value="NZ_VFSV01000003.1"/>
</dbReference>
<keyword evidence="6 8" id="KW-0378">Hydrolase</keyword>
<evidence type="ECO:0000259" key="9">
    <source>
        <dbReference type="PROSITE" id="PS00631"/>
    </source>
</evidence>
<evidence type="ECO:0000256" key="2">
    <source>
        <dbReference type="ARBA" id="ARBA00000967"/>
    </source>
</evidence>
<feature type="binding site" evidence="8">
    <location>
        <position position="342"/>
    </location>
    <ligand>
        <name>Mn(2+)</name>
        <dbReference type="ChEBI" id="CHEBI:29035"/>
        <label>2</label>
    </ligand>
</feature>
<feature type="domain" description="Cytosol aminopeptidase" evidence="9">
    <location>
        <begin position="338"/>
        <end position="345"/>
    </location>
</feature>
<feature type="binding site" evidence="8">
    <location>
        <position position="340"/>
    </location>
    <ligand>
        <name>Mn(2+)</name>
        <dbReference type="ChEBI" id="CHEBI:29035"/>
        <label>1</label>
    </ligand>
</feature>
<dbReference type="GO" id="GO:0006508">
    <property type="term" value="P:proteolysis"/>
    <property type="evidence" value="ECO:0007669"/>
    <property type="project" value="UniProtKB-KW"/>
</dbReference>
<keyword evidence="8" id="KW-0479">Metal-binding</keyword>
<dbReference type="AlphaFoldDB" id="A0A547Q9D7"/>
<evidence type="ECO:0000256" key="8">
    <source>
        <dbReference type="HAMAP-Rule" id="MF_00181"/>
    </source>
</evidence>
<protein>
    <recommendedName>
        <fullName evidence="8">Probable cytosol aminopeptidase</fullName>
        <ecNumber evidence="8">3.4.11.1</ecNumber>
    </recommendedName>
    <alternativeName>
        <fullName evidence="8">Leucine aminopeptidase</fullName>
        <shortName evidence="8">LAP</shortName>
        <ecNumber evidence="8">3.4.11.10</ecNumber>
    </alternativeName>
    <alternativeName>
        <fullName evidence="8">Leucyl aminopeptidase</fullName>
    </alternativeName>
</protein>
<evidence type="ECO:0000256" key="1">
    <source>
        <dbReference type="ARBA" id="ARBA00000135"/>
    </source>
</evidence>
<keyword evidence="11" id="KW-1185">Reference proteome</keyword>
<dbReference type="PRINTS" id="PR00481">
    <property type="entry name" value="LAMNOPPTDASE"/>
</dbReference>
<evidence type="ECO:0000313" key="10">
    <source>
        <dbReference type="EMBL" id="TRD22996.1"/>
    </source>
</evidence>
<dbReference type="Proteomes" id="UP000318590">
    <property type="component" value="Unassembled WGS sequence"/>
</dbReference>
<dbReference type="Pfam" id="PF00883">
    <property type="entry name" value="Peptidase_M17"/>
    <property type="match status" value="1"/>
</dbReference>
<dbReference type="SUPFAM" id="SSF52949">
    <property type="entry name" value="Macro domain-like"/>
    <property type="match status" value="1"/>
</dbReference>
<evidence type="ECO:0000256" key="4">
    <source>
        <dbReference type="ARBA" id="ARBA00022438"/>
    </source>
</evidence>
<dbReference type="HAMAP" id="MF_00181">
    <property type="entry name" value="Cytosol_peptidase_M17"/>
    <property type="match status" value="1"/>
</dbReference>
<feature type="active site" evidence="8">
    <location>
        <position position="344"/>
    </location>
</feature>
<evidence type="ECO:0000256" key="5">
    <source>
        <dbReference type="ARBA" id="ARBA00022670"/>
    </source>
</evidence>
<comment type="catalytic activity">
    <reaction evidence="1 8">
        <text>Release of an N-terminal amino acid, Xaa-|-Yaa-, in which Xaa is preferably Leu, but may be other amino acids including Pro although not Arg or Lys, and Yaa may be Pro. Amino acid amides and methyl esters are also readily hydrolyzed, but rates on arylamides are exceedingly low.</text>
        <dbReference type="EC" id="3.4.11.1"/>
    </reaction>
</comment>
<dbReference type="NCBIfam" id="NF002077">
    <property type="entry name" value="PRK00913.2-4"/>
    <property type="match status" value="1"/>
</dbReference>
<dbReference type="GO" id="GO:0005737">
    <property type="term" value="C:cytoplasm"/>
    <property type="evidence" value="ECO:0007669"/>
    <property type="project" value="UniProtKB-SubCell"/>
</dbReference>
<dbReference type="InterPro" id="IPR043472">
    <property type="entry name" value="Macro_dom-like"/>
</dbReference>
<feature type="active site" evidence="8">
    <location>
        <position position="270"/>
    </location>
</feature>
<feature type="binding site" evidence="8">
    <location>
        <position position="281"/>
    </location>
    <ligand>
        <name>Mn(2+)</name>
        <dbReference type="ChEBI" id="CHEBI:29035"/>
        <label>2</label>
    </ligand>
</feature>
<dbReference type="Gene3D" id="3.40.630.10">
    <property type="entry name" value="Zn peptidases"/>
    <property type="match status" value="1"/>
</dbReference>
<dbReference type="SUPFAM" id="SSF53187">
    <property type="entry name" value="Zn-dependent exopeptidases"/>
    <property type="match status" value="1"/>
</dbReference>
<keyword evidence="8" id="KW-0963">Cytoplasm</keyword>
<dbReference type="GO" id="GO:0070006">
    <property type="term" value="F:metalloaminopeptidase activity"/>
    <property type="evidence" value="ECO:0007669"/>
    <property type="project" value="InterPro"/>
</dbReference>
<feature type="binding site" evidence="8">
    <location>
        <position position="258"/>
    </location>
    <ligand>
        <name>Mn(2+)</name>
        <dbReference type="ChEBI" id="CHEBI:29035"/>
        <label>2</label>
    </ligand>
</feature>
<accession>A0A547Q9D7</accession>
<evidence type="ECO:0000256" key="7">
    <source>
        <dbReference type="ARBA" id="ARBA00023211"/>
    </source>
</evidence>
<comment type="cofactor">
    <cofactor evidence="8">
        <name>Mn(2+)</name>
        <dbReference type="ChEBI" id="CHEBI:29035"/>
    </cofactor>
    <text evidence="8">Binds 2 manganese ions per subunit.</text>
</comment>
<organism evidence="10 11">
    <name type="scientific">Palleronia caenipelagi</name>
    <dbReference type="NCBI Taxonomy" id="2489174"/>
    <lineage>
        <taxon>Bacteria</taxon>
        <taxon>Pseudomonadati</taxon>
        <taxon>Pseudomonadota</taxon>
        <taxon>Alphaproteobacteria</taxon>
        <taxon>Rhodobacterales</taxon>
        <taxon>Roseobacteraceae</taxon>
        <taxon>Palleronia</taxon>
    </lineage>
</organism>
<dbReference type="PANTHER" id="PTHR11963">
    <property type="entry name" value="LEUCINE AMINOPEPTIDASE-RELATED"/>
    <property type="match status" value="1"/>
</dbReference>
<dbReference type="InterPro" id="IPR011356">
    <property type="entry name" value="Leucine_aapep/pepB"/>
</dbReference>
<comment type="subcellular location">
    <subcellularLocation>
        <location evidence="8">Cytoplasm</location>
    </subcellularLocation>
</comment>
<feature type="binding site" evidence="8">
    <location>
        <position position="263"/>
    </location>
    <ligand>
        <name>Mn(2+)</name>
        <dbReference type="ChEBI" id="CHEBI:29035"/>
        <label>2</label>
    </ligand>
</feature>
<dbReference type="OrthoDB" id="9809354at2"/>
<comment type="caution">
    <text evidence="10">The sequence shown here is derived from an EMBL/GenBank/DDBJ whole genome shotgun (WGS) entry which is preliminary data.</text>
</comment>
<sequence>MTRIADFDIVAFDREAFLGAEGALAVAATADGTKLSVPLRNLDRKTRGIITRALASKEWEKLSGGDVLTLAFPSAVPAEKIVLAKLPEERVGAAFRRMGANMRKAVGSAALTIALGVLRLADEVLLGALLRGYSYDDMKSSDPETPAQDIGKVTLMLPDPEKLAQSPEALRAVAEGVFFCRDLVAAPANVLTTETYAAQLLELKDLGVEVQVLEEDELEKLGMGALLAVGQGSPSPSKVVLMTWNGGGEEAPLALVGKGVVFDTGGISLKPAAGMEDMTMDMGGSAVVAGVMKTLALRKAPAHVVGLVGLVENMPSGTATRPGDVVASMKGDTIEVINTDAEGRLVLADVMWYAQETFAPSAMIDLATLTGAVIIGLGHHNAGIMSNNDSLSDALLQSAAAEGEGAWRLPLGKAYAKQLKSNIADVKNVGGRAAGTITAAEFLHRFVKDDLPWAHIDIAGVASVAEPTDFAPKGATGWGVATLDRLIRNRFEG</sequence>
<comment type="similarity">
    <text evidence="3 8">Belongs to the peptidase M17 family.</text>
</comment>
<feature type="binding site" evidence="8">
    <location>
        <position position="263"/>
    </location>
    <ligand>
        <name>Mn(2+)</name>
        <dbReference type="ChEBI" id="CHEBI:29035"/>
        <label>1</label>
    </ligand>
</feature>
<gene>
    <name evidence="8" type="primary">pepA</name>
    <name evidence="10" type="ORF">FEV53_02190</name>
</gene>
<proteinExistence type="inferred from homology"/>
<reference evidence="10 11" key="1">
    <citation type="submission" date="2019-06" db="EMBL/GenBank/DDBJ databases">
        <title>Paenimaribius caenipelagi gen. nov., sp. nov., isolated from a tidal flat.</title>
        <authorList>
            <person name="Yoon J.-H."/>
        </authorList>
    </citation>
    <scope>NUCLEOTIDE SEQUENCE [LARGE SCALE GENOMIC DNA]</scope>
    <source>
        <strain evidence="10 11">JBTF-M29</strain>
    </source>
</reference>
<evidence type="ECO:0000256" key="3">
    <source>
        <dbReference type="ARBA" id="ARBA00009528"/>
    </source>
</evidence>
<evidence type="ECO:0000256" key="6">
    <source>
        <dbReference type="ARBA" id="ARBA00022801"/>
    </source>
</evidence>
<feature type="binding site" evidence="8">
    <location>
        <position position="342"/>
    </location>
    <ligand>
        <name>Mn(2+)</name>
        <dbReference type="ChEBI" id="CHEBI:29035"/>
        <label>1</label>
    </ligand>
</feature>
<evidence type="ECO:0000313" key="11">
    <source>
        <dbReference type="Proteomes" id="UP000318590"/>
    </source>
</evidence>